<protein>
    <recommendedName>
        <fullName evidence="3">Retrotransposon Copia-like N-terminal domain-containing protein</fullName>
    </recommendedName>
</protein>
<dbReference type="KEGG" id="pgr:PGTG_20783"/>
<dbReference type="RefSeq" id="XP_003890489.1">
    <property type="nucleotide sequence ID" value="XM_003890440.1"/>
</dbReference>
<gene>
    <name evidence="1" type="ORF">PGTG_20783</name>
</gene>
<dbReference type="HOGENOM" id="CLU_156730_0_0_1"/>
<dbReference type="Proteomes" id="UP000008783">
    <property type="component" value="Unassembled WGS sequence"/>
</dbReference>
<dbReference type="InParanoid" id="H6QPQ4"/>
<evidence type="ECO:0008006" key="3">
    <source>
        <dbReference type="Google" id="ProtNLM"/>
    </source>
</evidence>
<proteinExistence type="predicted"/>
<evidence type="ECO:0000313" key="2">
    <source>
        <dbReference type="Proteomes" id="UP000008783"/>
    </source>
</evidence>
<name>H6QPQ4_PUCGT</name>
<dbReference type="GeneID" id="13542978"/>
<dbReference type="EMBL" id="DS178266">
    <property type="protein sequence ID" value="EHS64080.1"/>
    <property type="molecule type" value="Genomic_DNA"/>
</dbReference>
<dbReference type="AlphaFoldDB" id="H6QPQ4"/>
<sequence>MLTSTSSDITPCAKFLQQPSIYKQDVEQLTANGSNFDKWKRGLTQIVLLTLSHPNFFDKLDNYSKLSDQENTCLLFLIQIMIHDELASLVDQYTKGTEAYDAVQTNFQGTVRFRQMEPIDKLLKFRVSGPSTEP</sequence>
<evidence type="ECO:0000313" key="1">
    <source>
        <dbReference type="EMBL" id="EHS64080.1"/>
    </source>
</evidence>
<keyword evidence="2" id="KW-1185">Reference proteome</keyword>
<dbReference type="VEuPathDB" id="FungiDB:PGTG_20783"/>
<accession>H6QPQ4</accession>
<organism evidence="1 2">
    <name type="scientific">Puccinia graminis f. sp. tritici (strain CRL 75-36-700-3 / race SCCL)</name>
    <name type="common">Black stem rust fungus</name>
    <dbReference type="NCBI Taxonomy" id="418459"/>
    <lineage>
        <taxon>Eukaryota</taxon>
        <taxon>Fungi</taxon>
        <taxon>Dikarya</taxon>
        <taxon>Basidiomycota</taxon>
        <taxon>Pucciniomycotina</taxon>
        <taxon>Pucciniomycetes</taxon>
        <taxon>Pucciniales</taxon>
        <taxon>Pucciniaceae</taxon>
        <taxon>Puccinia</taxon>
    </lineage>
</organism>
<reference evidence="2" key="1">
    <citation type="journal article" date="2011" name="Proc. Natl. Acad. Sci. U.S.A.">
        <title>Obligate biotrophy features unraveled by the genomic analysis of rust fungi.</title>
        <authorList>
            <person name="Duplessis S."/>
            <person name="Cuomo C.A."/>
            <person name="Lin Y.-C."/>
            <person name="Aerts A."/>
            <person name="Tisserant E."/>
            <person name="Veneault-Fourrey C."/>
            <person name="Joly D.L."/>
            <person name="Hacquard S."/>
            <person name="Amselem J."/>
            <person name="Cantarel B.L."/>
            <person name="Chiu R."/>
            <person name="Coutinho P.M."/>
            <person name="Feau N."/>
            <person name="Field M."/>
            <person name="Frey P."/>
            <person name="Gelhaye E."/>
            <person name="Goldberg J."/>
            <person name="Grabherr M.G."/>
            <person name="Kodira C.D."/>
            <person name="Kohler A."/>
            <person name="Kuees U."/>
            <person name="Lindquist E.A."/>
            <person name="Lucas S.M."/>
            <person name="Mago R."/>
            <person name="Mauceli E."/>
            <person name="Morin E."/>
            <person name="Murat C."/>
            <person name="Pangilinan J.L."/>
            <person name="Park R."/>
            <person name="Pearson M."/>
            <person name="Quesneville H."/>
            <person name="Rouhier N."/>
            <person name="Sakthikumar S."/>
            <person name="Salamov A.A."/>
            <person name="Schmutz J."/>
            <person name="Selles B."/>
            <person name="Shapiro H."/>
            <person name="Tanguay P."/>
            <person name="Tuskan G.A."/>
            <person name="Henrissat B."/>
            <person name="Van de Peer Y."/>
            <person name="Rouze P."/>
            <person name="Ellis J.G."/>
            <person name="Dodds P.N."/>
            <person name="Schein J.E."/>
            <person name="Zhong S."/>
            <person name="Hamelin R.C."/>
            <person name="Grigoriev I.V."/>
            <person name="Szabo L.J."/>
            <person name="Martin F."/>
        </authorList>
    </citation>
    <scope>NUCLEOTIDE SEQUENCE [LARGE SCALE GENOMIC DNA]</scope>
    <source>
        <strain evidence="2">CRL 75-36-700-3 / race SCCL</strain>
    </source>
</reference>
<dbReference type="OrthoDB" id="2505547at2759"/>